<dbReference type="PANTHER" id="PTHR43280:SF28">
    <property type="entry name" value="HTH-TYPE TRANSCRIPTIONAL ACTIVATOR RHAS"/>
    <property type="match status" value="1"/>
</dbReference>
<dbReference type="AlphaFoldDB" id="A0AAW8SVW7"/>
<sequence length="273" mass="32172">MQNYFSHSYYYFDTYNLPYLKGIGVGHGDENYHWDNAARKDDLVVLQYTLAGTGYFEVEGQRSTQRKGSFFLAEIPSNCCYYGKSDWRFLYLEFSKDILQWFYPVNQTLHQSSIDFQETLKKAHDQLKKQAESPFFENTSLAYDLVLAIKKELVTQRIEKHPLAKEIKSFLEQNYQQEIGLIDIEERYNLSCYKAIRLFEKAYHISPIAYLKKYRIKKALPHLLDGQRRVHEIARLVGMSNGNYFAKVFKAEMGMSPSEYRKNKQTFNEKSGQ</sequence>
<dbReference type="Pfam" id="PF02311">
    <property type="entry name" value="AraC_binding"/>
    <property type="match status" value="1"/>
</dbReference>
<keyword evidence="2" id="KW-0238">DNA-binding</keyword>
<dbReference type="RefSeq" id="WP_311807378.1">
    <property type="nucleotide sequence ID" value="NZ_JARPXM010000013.1"/>
</dbReference>
<dbReference type="SMART" id="SM00342">
    <property type="entry name" value="HTH_ARAC"/>
    <property type="match status" value="1"/>
</dbReference>
<gene>
    <name evidence="5" type="ORF">P7D78_12810</name>
</gene>
<dbReference type="PROSITE" id="PS01124">
    <property type="entry name" value="HTH_ARAC_FAMILY_2"/>
    <property type="match status" value="1"/>
</dbReference>
<dbReference type="PRINTS" id="PR00032">
    <property type="entry name" value="HTHARAC"/>
</dbReference>
<evidence type="ECO:0000313" key="6">
    <source>
        <dbReference type="Proteomes" id="UP001249240"/>
    </source>
</evidence>
<dbReference type="PROSITE" id="PS00041">
    <property type="entry name" value="HTH_ARAC_FAMILY_1"/>
    <property type="match status" value="1"/>
</dbReference>
<evidence type="ECO:0000256" key="2">
    <source>
        <dbReference type="ARBA" id="ARBA00023125"/>
    </source>
</evidence>
<dbReference type="InterPro" id="IPR009057">
    <property type="entry name" value="Homeodomain-like_sf"/>
</dbReference>
<accession>A0AAW8SVW7</accession>
<organism evidence="5 6">
    <name type="scientific">Enterococcus raffinosus</name>
    <dbReference type="NCBI Taxonomy" id="71452"/>
    <lineage>
        <taxon>Bacteria</taxon>
        <taxon>Bacillati</taxon>
        <taxon>Bacillota</taxon>
        <taxon>Bacilli</taxon>
        <taxon>Lactobacillales</taxon>
        <taxon>Enterococcaceae</taxon>
        <taxon>Enterococcus</taxon>
    </lineage>
</organism>
<evidence type="ECO:0000256" key="3">
    <source>
        <dbReference type="ARBA" id="ARBA00023163"/>
    </source>
</evidence>
<reference evidence="5" key="1">
    <citation type="submission" date="2023-03" db="EMBL/GenBank/DDBJ databases">
        <authorList>
            <person name="Shen W."/>
            <person name="Cai J."/>
        </authorList>
    </citation>
    <scope>NUCLEOTIDE SEQUENCE</scope>
    <source>
        <strain evidence="5">B646-2</strain>
    </source>
</reference>
<dbReference type="InterPro" id="IPR018062">
    <property type="entry name" value="HTH_AraC-typ_CS"/>
</dbReference>
<dbReference type="InterPro" id="IPR018060">
    <property type="entry name" value="HTH_AraC"/>
</dbReference>
<dbReference type="GO" id="GO:0043565">
    <property type="term" value="F:sequence-specific DNA binding"/>
    <property type="evidence" value="ECO:0007669"/>
    <property type="project" value="InterPro"/>
</dbReference>
<dbReference type="GO" id="GO:0003700">
    <property type="term" value="F:DNA-binding transcription factor activity"/>
    <property type="evidence" value="ECO:0007669"/>
    <property type="project" value="InterPro"/>
</dbReference>
<feature type="domain" description="HTH araC/xylS-type" evidence="4">
    <location>
        <begin position="165"/>
        <end position="263"/>
    </location>
</feature>
<protein>
    <submittedName>
        <fullName evidence="5">AraC family transcriptional regulator</fullName>
    </submittedName>
</protein>
<name>A0AAW8SVW7_9ENTE</name>
<comment type="caution">
    <text evidence="5">The sequence shown here is derived from an EMBL/GenBank/DDBJ whole genome shotgun (WGS) entry which is preliminary data.</text>
</comment>
<dbReference type="Pfam" id="PF12833">
    <property type="entry name" value="HTH_18"/>
    <property type="match status" value="1"/>
</dbReference>
<proteinExistence type="predicted"/>
<dbReference type="InterPro" id="IPR020449">
    <property type="entry name" value="Tscrpt_reg_AraC-type_HTH"/>
</dbReference>
<dbReference type="InterPro" id="IPR003313">
    <property type="entry name" value="AraC-bd"/>
</dbReference>
<evidence type="ECO:0000259" key="4">
    <source>
        <dbReference type="PROSITE" id="PS01124"/>
    </source>
</evidence>
<dbReference type="SUPFAM" id="SSF46689">
    <property type="entry name" value="Homeodomain-like"/>
    <property type="match status" value="1"/>
</dbReference>
<dbReference type="SUPFAM" id="SSF51215">
    <property type="entry name" value="Regulatory protein AraC"/>
    <property type="match status" value="1"/>
</dbReference>
<dbReference type="Proteomes" id="UP001249240">
    <property type="component" value="Unassembled WGS sequence"/>
</dbReference>
<evidence type="ECO:0000313" key="5">
    <source>
        <dbReference type="EMBL" id="MDT2539008.1"/>
    </source>
</evidence>
<dbReference type="PANTHER" id="PTHR43280">
    <property type="entry name" value="ARAC-FAMILY TRANSCRIPTIONAL REGULATOR"/>
    <property type="match status" value="1"/>
</dbReference>
<dbReference type="InterPro" id="IPR037923">
    <property type="entry name" value="HTH-like"/>
</dbReference>
<evidence type="ECO:0000256" key="1">
    <source>
        <dbReference type="ARBA" id="ARBA00023015"/>
    </source>
</evidence>
<keyword evidence="3" id="KW-0804">Transcription</keyword>
<keyword evidence="1" id="KW-0805">Transcription regulation</keyword>
<dbReference type="Gene3D" id="1.10.10.60">
    <property type="entry name" value="Homeodomain-like"/>
    <property type="match status" value="2"/>
</dbReference>
<dbReference type="EMBL" id="JARPXM010000013">
    <property type="protein sequence ID" value="MDT2539008.1"/>
    <property type="molecule type" value="Genomic_DNA"/>
</dbReference>